<dbReference type="AlphaFoldDB" id="A0A382Y1Z4"/>
<evidence type="ECO:0000313" key="4">
    <source>
        <dbReference type="EMBL" id="SVD77263.1"/>
    </source>
</evidence>
<dbReference type="PANTHER" id="PTHR43522:SF2">
    <property type="entry name" value="TRANSKETOLASE 1-RELATED"/>
    <property type="match status" value="1"/>
</dbReference>
<reference evidence="4" key="1">
    <citation type="submission" date="2018-05" db="EMBL/GenBank/DDBJ databases">
        <authorList>
            <person name="Lanie J.A."/>
            <person name="Ng W.-L."/>
            <person name="Kazmierczak K.M."/>
            <person name="Andrzejewski T.M."/>
            <person name="Davidsen T.M."/>
            <person name="Wayne K.J."/>
            <person name="Tettelin H."/>
            <person name="Glass J.I."/>
            <person name="Rusch D."/>
            <person name="Podicherti R."/>
            <person name="Tsui H.-C.T."/>
            <person name="Winkler M.E."/>
        </authorList>
    </citation>
    <scope>NUCLEOTIDE SEQUENCE</scope>
</reference>
<dbReference type="InterPro" id="IPR055152">
    <property type="entry name" value="Transketolase-like_C_2"/>
</dbReference>
<gene>
    <name evidence="4" type="ORF">METZ01_LOCUS430117</name>
</gene>
<organism evidence="4">
    <name type="scientific">marine metagenome</name>
    <dbReference type="NCBI Taxonomy" id="408172"/>
    <lineage>
        <taxon>unclassified sequences</taxon>
        <taxon>metagenomes</taxon>
        <taxon>ecological metagenomes</taxon>
    </lineage>
</organism>
<proteinExistence type="predicted"/>
<dbReference type="InterPro" id="IPR009014">
    <property type="entry name" value="Transketo_C/PFOR_II"/>
</dbReference>
<dbReference type="GO" id="GO:0005829">
    <property type="term" value="C:cytosol"/>
    <property type="evidence" value="ECO:0007669"/>
    <property type="project" value="TreeGrafter"/>
</dbReference>
<dbReference type="Gene3D" id="3.40.50.920">
    <property type="match status" value="1"/>
</dbReference>
<dbReference type="GO" id="GO:0006098">
    <property type="term" value="P:pentose-phosphate shunt"/>
    <property type="evidence" value="ECO:0007669"/>
    <property type="project" value="TreeGrafter"/>
</dbReference>
<protein>
    <recommendedName>
        <fullName evidence="3">Transketolase-like C-terminal domain-containing protein</fullName>
    </recommendedName>
</protein>
<dbReference type="GO" id="GO:0004802">
    <property type="term" value="F:transketolase activity"/>
    <property type="evidence" value="ECO:0007669"/>
    <property type="project" value="TreeGrafter"/>
</dbReference>
<evidence type="ECO:0000259" key="3">
    <source>
        <dbReference type="Pfam" id="PF22613"/>
    </source>
</evidence>
<dbReference type="PANTHER" id="PTHR43522">
    <property type="entry name" value="TRANSKETOLASE"/>
    <property type="match status" value="1"/>
</dbReference>
<dbReference type="EMBL" id="UINC01172271">
    <property type="protein sequence ID" value="SVD77263.1"/>
    <property type="molecule type" value="Genomic_DNA"/>
</dbReference>
<feature type="non-terminal residue" evidence="4">
    <location>
        <position position="1"/>
    </location>
</feature>
<dbReference type="SUPFAM" id="SSF52922">
    <property type="entry name" value="TK C-terminal domain-like"/>
    <property type="match status" value="1"/>
</dbReference>
<evidence type="ECO:0000256" key="2">
    <source>
        <dbReference type="ARBA" id="ARBA00022842"/>
    </source>
</evidence>
<feature type="domain" description="Transketolase-like C-terminal" evidence="3">
    <location>
        <begin position="2"/>
        <end position="74"/>
    </location>
</feature>
<keyword evidence="2" id="KW-0460">Magnesium</keyword>
<dbReference type="InterPro" id="IPR033247">
    <property type="entry name" value="Transketolase_fam"/>
</dbReference>
<dbReference type="Pfam" id="PF22613">
    <property type="entry name" value="Transketolase_C_1"/>
    <property type="match status" value="1"/>
</dbReference>
<sequence length="89" mass="9913">NIRVVNLGCWELFDEQTNIYRHEVLGPESALRVSIEAGITTGWEHYTGLNGLNIGIDTFGESAPGNEVADHFGLIPEKIADRIRNHLKL</sequence>
<dbReference type="GO" id="GO:0046872">
    <property type="term" value="F:metal ion binding"/>
    <property type="evidence" value="ECO:0007669"/>
    <property type="project" value="UniProtKB-KW"/>
</dbReference>
<evidence type="ECO:0000256" key="1">
    <source>
        <dbReference type="ARBA" id="ARBA00022723"/>
    </source>
</evidence>
<keyword evidence="1" id="KW-0479">Metal-binding</keyword>
<name>A0A382Y1Z4_9ZZZZ</name>
<accession>A0A382Y1Z4</accession>